<dbReference type="PANTHER" id="PTHR11662:SF243">
    <property type="entry name" value="ANION TRANSPORTER 6, CHLOROPLASTIC-RELATED"/>
    <property type="match status" value="1"/>
</dbReference>
<keyword evidence="12" id="KW-1185">Reference proteome</keyword>
<organism evidence="11 12">
    <name type="scientific">Salix brachista</name>
    <dbReference type="NCBI Taxonomy" id="2182728"/>
    <lineage>
        <taxon>Eukaryota</taxon>
        <taxon>Viridiplantae</taxon>
        <taxon>Streptophyta</taxon>
        <taxon>Embryophyta</taxon>
        <taxon>Tracheophyta</taxon>
        <taxon>Spermatophyta</taxon>
        <taxon>Magnoliopsida</taxon>
        <taxon>eudicotyledons</taxon>
        <taxon>Gunneridae</taxon>
        <taxon>Pentapetalae</taxon>
        <taxon>rosids</taxon>
        <taxon>fabids</taxon>
        <taxon>Malpighiales</taxon>
        <taxon>Salicaceae</taxon>
        <taxon>Saliceae</taxon>
        <taxon>Salix</taxon>
    </lineage>
</organism>
<evidence type="ECO:0000256" key="8">
    <source>
        <dbReference type="ARBA" id="ARBA00024362"/>
    </source>
</evidence>
<evidence type="ECO:0000256" key="1">
    <source>
        <dbReference type="ARBA" id="ARBA00004508"/>
    </source>
</evidence>
<dbReference type="InterPro" id="IPR036259">
    <property type="entry name" value="MFS_trans_sf"/>
</dbReference>
<feature type="transmembrane region" description="Helical" evidence="9">
    <location>
        <begin position="541"/>
        <end position="565"/>
    </location>
</feature>
<evidence type="ECO:0000256" key="7">
    <source>
        <dbReference type="ARBA" id="ARBA00023136"/>
    </source>
</evidence>
<dbReference type="PANTHER" id="PTHR11662">
    <property type="entry name" value="SOLUTE CARRIER FAMILY 17"/>
    <property type="match status" value="1"/>
</dbReference>
<evidence type="ECO:0000256" key="6">
    <source>
        <dbReference type="ARBA" id="ARBA00022989"/>
    </source>
</evidence>
<dbReference type="EMBL" id="VDCV01000006">
    <property type="protein sequence ID" value="KAB5551878.1"/>
    <property type="molecule type" value="Genomic_DNA"/>
</dbReference>
<comment type="similarity">
    <text evidence="8">Belongs to the major facilitator superfamily. Sodium/anion cotransporter (TC 2.A.1.14) family.</text>
</comment>
<keyword evidence="3" id="KW-0934">Plastid</keyword>
<dbReference type="FunFam" id="1.20.1250.20:FF:000213">
    <property type="entry name" value="Probable anion transporter 6, chloroplastic"/>
    <property type="match status" value="1"/>
</dbReference>
<protein>
    <recommendedName>
        <fullName evidence="10">Major facilitator superfamily (MFS) profile domain-containing protein</fullName>
    </recommendedName>
</protein>
<gene>
    <name evidence="11" type="ORF">DKX38_009189</name>
</gene>
<dbReference type="GO" id="GO:0005315">
    <property type="term" value="F:phosphate transmembrane transporter activity"/>
    <property type="evidence" value="ECO:0007669"/>
    <property type="project" value="UniProtKB-ARBA"/>
</dbReference>
<feature type="transmembrane region" description="Helical" evidence="9">
    <location>
        <begin position="258"/>
        <end position="277"/>
    </location>
</feature>
<evidence type="ECO:0000256" key="2">
    <source>
        <dbReference type="ARBA" id="ARBA00022528"/>
    </source>
</evidence>
<dbReference type="FunFam" id="1.20.1250.20:FF:000272">
    <property type="entry name" value="Probable anion transporter 6, chloroplastic"/>
    <property type="match status" value="1"/>
</dbReference>
<dbReference type="PROSITE" id="PS50850">
    <property type="entry name" value="MFS"/>
    <property type="match status" value="1"/>
</dbReference>
<dbReference type="Pfam" id="PF07690">
    <property type="entry name" value="MFS_1"/>
    <property type="match status" value="1"/>
</dbReference>
<evidence type="ECO:0000256" key="5">
    <source>
        <dbReference type="ARBA" id="ARBA00022946"/>
    </source>
</evidence>
<dbReference type="Proteomes" id="UP000326939">
    <property type="component" value="Chromosome 6"/>
</dbReference>
<dbReference type="AlphaFoldDB" id="A0A5N5MA51"/>
<name>A0A5N5MA51_9ROSI</name>
<evidence type="ECO:0000256" key="4">
    <source>
        <dbReference type="ARBA" id="ARBA00022692"/>
    </source>
</evidence>
<feature type="transmembrane region" description="Helical" evidence="9">
    <location>
        <begin position="571"/>
        <end position="593"/>
    </location>
</feature>
<feature type="transmembrane region" description="Helical" evidence="9">
    <location>
        <begin position="297"/>
        <end position="319"/>
    </location>
</feature>
<dbReference type="InterPro" id="IPR044777">
    <property type="entry name" value="SLC17A9-like"/>
</dbReference>
<dbReference type="InterPro" id="IPR050382">
    <property type="entry name" value="MFS_Na/Anion_cotransporter"/>
</dbReference>
<keyword evidence="5" id="KW-0809">Transit peptide</keyword>
<keyword evidence="7 9" id="KW-0472">Membrane</keyword>
<comment type="caution">
    <text evidence="11">The sequence shown here is derived from an EMBL/GenBank/DDBJ whole genome shotgun (WGS) entry which is preliminary data.</text>
</comment>
<feature type="domain" description="Major facilitator superfamily (MFS) profile" evidence="10">
    <location>
        <begin position="119"/>
        <end position="597"/>
    </location>
</feature>
<keyword evidence="4 9" id="KW-0812">Transmembrane</keyword>
<reference evidence="12" key="1">
    <citation type="journal article" date="2019" name="Gigascience">
        <title>De novo genome assembly of the endangered Acer yangbiense, a plant species with extremely small populations endemic to Yunnan Province, China.</title>
        <authorList>
            <person name="Yang J."/>
            <person name="Wariss H.M."/>
            <person name="Tao L."/>
            <person name="Zhang R."/>
            <person name="Yun Q."/>
            <person name="Hollingsworth P."/>
            <person name="Dao Z."/>
            <person name="Luo G."/>
            <person name="Guo H."/>
            <person name="Ma Y."/>
            <person name="Sun W."/>
        </authorList>
    </citation>
    <scope>NUCLEOTIDE SEQUENCE [LARGE SCALE GENOMIC DNA]</scope>
    <source>
        <strain evidence="12">cv. br00</strain>
    </source>
</reference>
<dbReference type="InterPro" id="IPR011701">
    <property type="entry name" value="MFS"/>
</dbReference>
<dbReference type="GO" id="GO:0031969">
    <property type="term" value="C:chloroplast membrane"/>
    <property type="evidence" value="ECO:0007669"/>
    <property type="project" value="UniProtKB-SubCell"/>
</dbReference>
<dbReference type="SUPFAM" id="SSF103473">
    <property type="entry name" value="MFS general substrate transporter"/>
    <property type="match status" value="1"/>
</dbReference>
<keyword evidence="2" id="KW-0150">Chloroplast</keyword>
<evidence type="ECO:0000256" key="9">
    <source>
        <dbReference type="SAM" id="Phobius"/>
    </source>
</evidence>
<feature type="transmembrane region" description="Helical" evidence="9">
    <location>
        <begin position="486"/>
        <end position="504"/>
    </location>
</feature>
<comment type="subcellular location">
    <subcellularLocation>
        <location evidence="1">Plastid</location>
        <location evidence="1">Chloroplast membrane</location>
        <topology evidence="1">Multi-pass membrane protein</topology>
    </subcellularLocation>
</comment>
<feature type="transmembrane region" description="Helical" evidence="9">
    <location>
        <begin position="510"/>
        <end position="529"/>
    </location>
</feature>
<proteinExistence type="inferred from homology"/>
<keyword evidence="6 9" id="KW-1133">Transmembrane helix</keyword>
<evidence type="ECO:0000313" key="11">
    <source>
        <dbReference type="EMBL" id="KAB5551878.1"/>
    </source>
</evidence>
<accession>A0A5N5MA51</accession>
<dbReference type="CDD" id="cd17380">
    <property type="entry name" value="MFS_SLC17A9_like"/>
    <property type="match status" value="1"/>
</dbReference>
<feature type="transmembrane region" description="Helical" evidence="9">
    <location>
        <begin position="188"/>
        <end position="206"/>
    </location>
</feature>
<evidence type="ECO:0000313" key="12">
    <source>
        <dbReference type="Proteomes" id="UP000326939"/>
    </source>
</evidence>
<evidence type="ECO:0000256" key="3">
    <source>
        <dbReference type="ARBA" id="ARBA00022640"/>
    </source>
</evidence>
<sequence>MANLTFKAENFSFLSYHTNTQTSLLNTTTSFKTNSLRLLHSKNSLTFRVWCSLKEKENVKESGRVPDVLTGLKRVDELDSKRGSSLDFEQKLGDDIGSSEVGFDWNWPPWKNIPQRYKLIGTTSLAFVICNMDKVNLSVAIIPMSHQFGWNASMAGLVQSSFFWGYALSQLPGGWLAKIFGGRKVLKFGVLTWSVATALLPFLAGYMPGLMLSRVLVGIGEGVSPSAATDLIARHGSDWIGIDHIACRSIPLEERSRAVAFVFGGLSVGSVIGYVFLNLVFLKFMQASFSSSPYSKFWLGICILYIWLSWVSLVSIWGFNILKRDKLHMLPSLLHMTFYALCSIDLTLEGHPRKGSILRWCIDMNYIKMIGGPQSIHMEKSFSNYSLAELGGSLKDVPWKAFFQTPAVWAMIYAHFCGSWGHYTCLSWLPSYFSEELSLNLTEAAWVSILPPLASVFVNSFAAQLADNLIANGVETTTVRKICQTIAFLSPALCMTLSSVDLGLPPWEIVGILTGGLALSSFALSGLYCTHQDMSPEYASILLGITNTVGAIPGIVGVTLTGYLLDTTHSWSISLFAPSIFFYLTGTIVWLAFASSKPQNFSNTD</sequence>
<dbReference type="InterPro" id="IPR020846">
    <property type="entry name" value="MFS_dom"/>
</dbReference>
<evidence type="ECO:0000259" key="10">
    <source>
        <dbReference type="PROSITE" id="PS50850"/>
    </source>
</evidence>
<dbReference type="Gene3D" id="1.20.1250.20">
    <property type="entry name" value="MFS general substrate transporter like domains"/>
    <property type="match status" value="2"/>
</dbReference>